<sequence length="101" mass="11970">MWRTVFGKFSLYRYRSKREVDSQALSYGLHGPVSDIPANKEVELPAERYFRCGDVDDLKEKMDVLLEKELSEEEREEICRQIEEKYNPKLSSKRHTSRGKL</sequence>
<protein>
    <submittedName>
        <fullName evidence="1">Uncharacterized protein</fullName>
    </submittedName>
</protein>
<name>X0YLA6_9ZZZZ</name>
<feature type="non-terminal residue" evidence="1">
    <location>
        <position position="101"/>
    </location>
</feature>
<reference evidence="1" key="1">
    <citation type="journal article" date="2014" name="Front. Microbiol.">
        <title>High frequency of phylogenetically diverse reductive dehalogenase-homologous genes in deep subseafloor sedimentary metagenomes.</title>
        <authorList>
            <person name="Kawai M."/>
            <person name="Futagami T."/>
            <person name="Toyoda A."/>
            <person name="Takaki Y."/>
            <person name="Nishi S."/>
            <person name="Hori S."/>
            <person name="Arai W."/>
            <person name="Tsubouchi T."/>
            <person name="Morono Y."/>
            <person name="Uchiyama I."/>
            <person name="Ito T."/>
            <person name="Fujiyama A."/>
            <person name="Inagaki F."/>
            <person name="Takami H."/>
        </authorList>
    </citation>
    <scope>NUCLEOTIDE SEQUENCE</scope>
    <source>
        <strain evidence="1">Expedition CK06-06</strain>
    </source>
</reference>
<organism evidence="1">
    <name type="scientific">marine sediment metagenome</name>
    <dbReference type="NCBI Taxonomy" id="412755"/>
    <lineage>
        <taxon>unclassified sequences</taxon>
        <taxon>metagenomes</taxon>
        <taxon>ecological metagenomes</taxon>
    </lineage>
</organism>
<accession>X0YLA6</accession>
<proteinExistence type="predicted"/>
<dbReference type="EMBL" id="BARS01049856">
    <property type="protein sequence ID" value="GAG37486.1"/>
    <property type="molecule type" value="Genomic_DNA"/>
</dbReference>
<evidence type="ECO:0000313" key="1">
    <source>
        <dbReference type="EMBL" id="GAG37486.1"/>
    </source>
</evidence>
<gene>
    <name evidence="1" type="ORF">S01H1_74513</name>
</gene>
<comment type="caution">
    <text evidence="1">The sequence shown here is derived from an EMBL/GenBank/DDBJ whole genome shotgun (WGS) entry which is preliminary data.</text>
</comment>
<dbReference type="AlphaFoldDB" id="X0YLA6"/>